<protein>
    <submittedName>
        <fullName evidence="2">(rape) hypothetical protein</fullName>
    </submittedName>
    <submittedName>
        <fullName evidence="3">BnaA09g17190D protein</fullName>
    </submittedName>
</protein>
<dbReference type="OMA" id="SWIPNDI"/>
<dbReference type="STRING" id="3708.A0A078FLK0"/>
<dbReference type="PaxDb" id="3708-A0A078FLK0"/>
<evidence type="ECO:0000259" key="1">
    <source>
        <dbReference type="SMART" id="SM00256"/>
    </source>
</evidence>
<dbReference type="Pfam" id="PF00646">
    <property type="entry name" value="F-box"/>
    <property type="match status" value="1"/>
</dbReference>
<dbReference type="PANTHER" id="PTHR24414:SF173">
    <property type="entry name" value="F-BOX ASSOCIATED DOMAIN-CONTAINING PROTEIN"/>
    <property type="match status" value="1"/>
</dbReference>
<evidence type="ECO:0000313" key="4">
    <source>
        <dbReference type="Proteomes" id="UP000028999"/>
    </source>
</evidence>
<dbReference type="OrthoDB" id="1108241at2759"/>
<dbReference type="Pfam" id="PF25210">
    <property type="entry name" value="Kelch_FKB95"/>
    <property type="match status" value="1"/>
</dbReference>
<reference evidence="3 4" key="1">
    <citation type="journal article" date="2014" name="Science">
        <title>Plant genetics. Early allopolyploid evolution in the post-Neolithic Brassica napus oilseed genome.</title>
        <authorList>
            <person name="Chalhoub B."/>
            <person name="Denoeud F."/>
            <person name="Liu S."/>
            <person name="Parkin I.A."/>
            <person name="Tang H."/>
            <person name="Wang X."/>
            <person name="Chiquet J."/>
            <person name="Belcram H."/>
            <person name="Tong C."/>
            <person name="Samans B."/>
            <person name="Correa M."/>
            <person name="Da Silva C."/>
            <person name="Just J."/>
            <person name="Falentin C."/>
            <person name="Koh C.S."/>
            <person name="Le Clainche I."/>
            <person name="Bernard M."/>
            <person name="Bento P."/>
            <person name="Noel B."/>
            <person name="Labadie K."/>
            <person name="Alberti A."/>
            <person name="Charles M."/>
            <person name="Arnaud D."/>
            <person name="Guo H."/>
            <person name="Daviaud C."/>
            <person name="Alamery S."/>
            <person name="Jabbari K."/>
            <person name="Zhao M."/>
            <person name="Edger P.P."/>
            <person name="Chelaifa H."/>
            <person name="Tack D."/>
            <person name="Lassalle G."/>
            <person name="Mestiri I."/>
            <person name="Schnel N."/>
            <person name="Le Paslier M.C."/>
            <person name="Fan G."/>
            <person name="Renault V."/>
            <person name="Bayer P.E."/>
            <person name="Golicz A.A."/>
            <person name="Manoli S."/>
            <person name="Lee T.H."/>
            <person name="Thi V.H."/>
            <person name="Chalabi S."/>
            <person name="Hu Q."/>
            <person name="Fan C."/>
            <person name="Tollenaere R."/>
            <person name="Lu Y."/>
            <person name="Battail C."/>
            <person name="Shen J."/>
            <person name="Sidebottom C.H."/>
            <person name="Wang X."/>
            <person name="Canaguier A."/>
            <person name="Chauveau A."/>
            <person name="Berard A."/>
            <person name="Deniot G."/>
            <person name="Guan M."/>
            <person name="Liu Z."/>
            <person name="Sun F."/>
            <person name="Lim Y.P."/>
            <person name="Lyons E."/>
            <person name="Town C.D."/>
            <person name="Bancroft I."/>
            <person name="Wang X."/>
            <person name="Meng J."/>
            <person name="Ma J."/>
            <person name="Pires J.C."/>
            <person name="King G.J."/>
            <person name="Brunel D."/>
            <person name="Delourme R."/>
            <person name="Renard M."/>
            <person name="Aury J.M."/>
            <person name="Adams K.L."/>
            <person name="Batley J."/>
            <person name="Snowdon R.J."/>
            <person name="Tost J."/>
            <person name="Edwards D."/>
            <person name="Zhou Y."/>
            <person name="Hua W."/>
            <person name="Sharpe A.G."/>
            <person name="Paterson A.H."/>
            <person name="Guan C."/>
            <person name="Wincker P."/>
        </authorList>
    </citation>
    <scope>NUCLEOTIDE SEQUENCE [LARGE SCALE GENOMIC DNA]</scope>
    <source>
        <strain evidence="4">cv. Darmor-bzh</strain>
    </source>
</reference>
<dbReference type="SUPFAM" id="SSF81383">
    <property type="entry name" value="F-box domain"/>
    <property type="match status" value="1"/>
</dbReference>
<dbReference type="InterPro" id="IPR050354">
    <property type="entry name" value="F-box/kelch-repeat_ARATH"/>
</dbReference>
<dbReference type="PANTHER" id="PTHR24414">
    <property type="entry name" value="F-BOX/KELCH-REPEAT PROTEIN SKIP4"/>
    <property type="match status" value="1"/>
</dbReference>
<accession>A0A078FLK0</accession>
<feature type="domain" description="F-box" evidence="1">
    <location>
        <begin position="65"/>
        <end position="105"/>
    </location>
</feature>
<dbReference type="Gene3D" id="2.120.10.80">
    <property type="entry name" value="Kelch-type beta propeller"/>
    <property type="match status" value="1"/>
</dbReference>
<dbReference type="Proteomes" id="UP001295469">
    <property type="component" value="Chromosome A09"/>
</dbReference>
<keyword evidence="4" id="KW-1185">Reference proteome</keyword>
<dbReference type="Proteomes" id="UP000028999">
    <property type="component" value="Unassembled WGS sequence"/>
</dbReference>
<dbReference type="CDD" id="cd22152">
    <property type="entry name" value="F-box_AtAFR-like"/>
    <property type="match status" value="1"/>
</dbReference>
<dbReference type="SUPFAM" id="SSF117281">
    <property type="entry name" value="Kelch motif"/>
    <property type="match status" value="1"/>
</dbReference>
<dbReference type="Gramene" id="CDY13098">
    <property type="protein sequence ID" value="CDY13098"/>
    <property type="gene ID" value="GSBRNA2T00070943001"/>
</dbReference>
<dbReference type="InterPro" id="IPR015915">
    <property type="entry name" value="Kelch-typ_b-propeller"/>
</dbReference>
<organism evidence="3 4">
    <name type="scientific">Brassica napus</name>
    <name type="common">Rape</name>
    <dbReference type="NCBI Taxonomy" id="3708"/>
    <lineage>
        <taxon>Eukaryota</taxon>
        <taxon>Viridiplantae</taxon>
        <taxon>Streptophyta</taxon>
        <taxon>Embryophyta</taxon>
        <taxon>Tracheophyta</taxon>
        <taxon>Spermatophyta</taxon>
        <taxon>Magnoliopsida</taxon>
        <taxon>eudicotyledons</taxon>
        <taxon>Gunneridae</taxon>
        <taxon>Pentapetalae</taxon>
        <taxon>rosids</taxon>
        <taxon>malvids</taxon>
        <taxon>Brassicales</taxon>
        <taxon>Brassicaceae</taxon>
        <taxon>Brassiceae</taxon>
        <taxon>Brassica</taxon>
    </lineage>
</organism>
<dbReference type="EMBL" id="LK032031">
    <property type="protein sequence ID" value="CDY13098.1"/>
    <property type="molecule type" value="Genomic_DNA"/>
</dbReference>
<dbReference type="InterPro" id="IPR057499">
    <property type="entry name" value="Kelch_FKB95"/>
</dbReference>
<reference evidence="2" key="3">
    <citation type="submission" date="2021-01" db="EMBL/GenBank/DDBJ databases">
        <authorList>
            <consortium name="Genoscope - CEA"/>
            <person name="William W."/>
        </authorList>
    </citation>
    <scope>NUCLEOTIDE SEQUENCE</scope>
</reference>
<evidence type="ECO:0000313" key="2">
    <source>
        <dbReference type="EMBL" id="CAF2041475.1"/>
    </source>
</evidence>
<evidence type="ECO:0000313" key="3">
    <source>
        <dbReference type="EMBL" id="CDY13098.1"/>
    </source>
</evidence>
<dbReference type="KEGG" id="bna:106362941"/>
<dbReference type="InterPro" id="IPR001810">
    <property type="entry name" value="F-box_dom"/>
</dbReference>
<dbReference type="InterPro" id="IPR036047">
    <property type="entry name" value="F-box-like_dom_sf"/>
</dbReference>
<proteinExistence type="predicted"/>
<reference evidence="3" key="2">
    <citation type="submission" date="2014-06" db="EMBL/GenBank/DDBJ databases">
        <authorList>
            <person name="Genoscope - CEA"/>
        </authorList>
    </citation>
    <scope>NUCLEOTIDE SEQUENCE</scope>
</reference>
<sequence length="414" mass="47269">MKMEREEARPQIKLLCRAWYALKNAKGYLHHLLLYLETLSTFPPTTTAINSDVEPPSSHPSFLSLPEDVVLNCLARISRWYYPKLSLVSKTFHSLIRSDELSMERFHLKTTEALFYVCLQFTDHPVPSWFSLWIKPDQILTNDVEEDYNKSTGNTLLVGIPSPTIDIGLVGSKFQKFIPQKISPTLSFSPMYSRNKGNSFVFRAPIMKVARNNNAVAGFLDGKIYVMGGCSPNESTSWAEVFDTTTRVWESLPDPGHELRSSLIKPLIVTKGKVYVESSNKKNINFYDPKQGRWGVAENRPFVEKTCVIENVLYSCDRFGCFWSDTKHNKWMVVHGLEVFNRNRRGGITALANYCGKLLILWDRPGPCQNTNIWCSVIALERRDEVVWGHVEWASVVLTVPSSYHFLRCEVKSG</sequence>
<dbReference type="SMART" id="SM00256">
    <property type="entry name" value="FBOX"/>
    <property type="match status" value="1"/>
</dbReference>
<gene>
    <name evidence="3" type="primary">BnaA09g17190D</name>
    <name evidence="2" type="ORF">DARMORV10_A09P21200.1</name>
    <name evidence="3" type="ORF">GSBRNA2T00070943001</name>
</gene>
<dbReference type="AlphaFoldDB" id="A0A078FLK0"/>
<dbReference type="EMBL" id="HG994363">
    <property type="protein sequence ID" value="CAF2041475.1"/>
    <property type="molecule type" value="Genomic_DNA"/>
</dbReference>
<name>A0A078FLK0_BRANA</name>
<dbReference type="SMR" id="A0A078FLK0"/>